<evidence type="ECO:0000256" key="1">
    <source>
        <dbReference type="HAMAP-Rule" id="MF_00645"/>
    </source>
</evidence>
<dbReference type="Gene3D" id="3.30.1490.150">
    <property type="entry name" value="Hypothetical protein ph0010, domain 2"/>
    <property type="match status" value="1"/>
</dbReference>
<dbReference type="AlphaFoldDB" id="A0A7C3WQM6"/>
<dbReference type="Pfam" id="PF01871">
    <property type="entry name" value="AMMECR1"/>
    <property type="match status" value="1"/>
</dbReference>
<dbReference type="InterPro" id="IPR023472">
    <property type="entry name" value="Uncharacterised_MJ0810"/>
</dbReference>
<sequence>MSTERLSVEEGAFLVRLARRAVEEYLRNAVVIEPPPNTPPSLMRERGVFVTIESIRLDSVTGRVRRELRGCIGFPEPYFPLAEATIRAAIAAATDDPRFPPLTPRELGSVIFEVSVLTPPQQLRYREPRELLELVRVGRDGLLVELGGLRGLLLPQVPVDEGWSVEEYLSYACLKAGLPEDAWRSGKLRVYTFQAQVFVEVTPGGDVVERMLEVLHE</sequence>
<dbReference type="InterPro" id="IPR027485">
    <property type="entry name" value="AMMECR1_N"/>
</dbReference>
<accession>A0A7C3WQM6</accession>
<dbReference type="HAMAP" id="MF_00645">
    <property type="entry name" value="AMMECR1"/>
    <property type="match status" value="1"/>
</dbReference>
<dbReference type="SUPFAM" id="SSF143447">
    <property type="entry name" value="AMMECR1-like"/>
    <property type="match status" value="1"/>
</dbReference>
<dbReference type="PROSITE" id="PS51112">
    <property type="entry name" value="AMMECR1"/>
    <property type="match status" value="1"/>
</dbReference>
<dbReference type="InterPro" id="IPR036071">
    <property type="entry name" value="AMMECR1_dom_sf"/>
</dbReference>
<name>A0A7C3WQM6_THEPE</name>
<dbReference type="InterPro" id="IPR002733">
    <property type="entry name" value="AMMECR1_domain"/>
</dbReference>
<evidence type="ECO:0000259" key="2">
    <source>
        <dbReference type="PROSITE" id="PS51112"/>
    </source>
</evidence>
<comment type="caution">
    <text evidence="3">The sequence shown here is derived from an EMBL/GenBank/DDBJ whole genome shotgun (WGS) entry which is preliminary data.</text>
</comment>
<organism evidence="3">
    <name type="scientific">Thermofilum pendens</name>
    <dbReference type="NCBI Taxonomy" id="2269"/>
    <lineage>
        <taxon>Archaea</taxon>
        <taxon>Thermoproteota</taxon>
        <taxon>Thermoprotei</taxon>
        <taxon>Thermofilales</taxon>
        <taxon>Thermofilaceae</taxon>
        <taxon>Thermofilum</taxon>
    </lineage>
</organism>
<dbReference type="InterPro" id="IPR023473">
    <property type="entry name" value="AMMECR1"/>
</dbReference>
<feature type="domain" description="AMMECR1" evidence="2">
    <location>
        <begin position="9"/>
        <end position="209"/>
    </location>
</feature>
<dbReference type="PANTHER" id="PTHR13016">
    <property type="entry name" value="AMMECR1 HOMOLOG"/>
    <property type="match status" value="1"/>
</dbReference>
<gene>
    <name evidence="3" type="ORF">ENV88_05880</name>
</gene>
<dbReference type="NCBIfam" id="TIGR00296">
    <property type="entry name" value="TIGR00296 family protein"/>
    <property type="match status" value="1"/>
</dbReference>
<dbReference type="Gene3D" id="3.30.700.20">
    <property type="entry name" value="Hypothetical protein ph0010, domain 1"/>
    <property type="match status" value="1"/>
</dbReference>
<dbReference type="InterPro" id="IPR027623">
    <property type="entry name" value="AmmeMemoSam_A"/>
</dbReference>
<proteinExistence type="inferred from homology"/>
<dbReference type="EMBL" id="DTIB01000104">
    <property type="protein sequence ID" value="HGB25542.1"/>
    <property type="molecule type" value="Genomic_DNA"/>
</dbReference>
<dbReference type="NCBIfam" id="TIGR04335">
    <property type="entry name" value="AmmeMemoSam_A"/>
    <property type="match status" value="1"/>
</dbReference>
<evidence type="ECO:0000313" key="3">
    <source>
        <dbReference type="EMBL" id="HGB25542.1"/>
    </source>
</evidence>
<reference evidence="3" key="1">
    <citation type="journal article" date="2020" name="mSystems">
        <title>Genome- and Community-Level Interaction Insights into Carbon Utilization and Element Cycling Functions of Hydrothermarchaeota in Hydrothermal Sediment.</title>
        <authorList>
            <person name="Zhou Z."/>
            <person name="Liu Y."/>
            <person name="Xu W."/>
            <person name="Pan J."/>
            <person name="Luo Z.H."/>
            <person name="Li M."/>
        </authorList>
    </citation>
    <scope>NUCLEOTIDE SEQUENCE [LARGE SCALE GENOMIC DNA]</scope>
    <source>
        <strain evidence="3">SpSt-8</strain>
    </source>
</reference>
<dbReference type="PANTHER" id="PTHR13016:SF0">
    <property type="entry name" value="AMME SYNDROME CANDIDATE GENE 1 PROTEIN"/>
    <property type="match status" value="1"/>
</dbReference>
<protein>
    <recommendedName>
        <fullName evidence="1">Protein ENV88_05880</fullName>
    </recommendedName>
</protein>